<dbReference type="SMART" id="SM01340">
    <property type="entry name" value="DNA_mis_repair"/>
    <property type="match status" value="1"/>
</dbReference>
<evidence type="ECO:0000256" key="3">
    <source>
        <dbReference type="ARBA" id="ARBA00023204"/>
    </source>
</evidence>
<dbReference type="InterPro" id="IPR037198">
    <property type="entry name" value="MutL_C_sf"/>
</dbReference>
<dbReference type="Gene3D" id="3.30.1540.20">
    <property type="entry name" value="MutL, C-terminal domain, dimerisation subdomain"/>
    <property type="match status" value="1"/>
</dbReference>
<comment type="caution">
    <text evidence="8">The sequence shown here is derived from an EMBL/GenBank/DDBJ whole genome shotgun (WGS) entry which is preliminary data.</text>
</comment>
<dbReference type="SUPFAM" id="SSF55874">
    <property type="entry name" value="ATPase domain of HSP90 chaperone/DNA topoisomerase II/histidine kinase"/>
    <property type="match status" value="1"/>
</dbReference>
<feature type="region of interest" description="Disordered" evidence="5">
    <location>
        <begin position="399"/>
        <end position="418"/>
    </location>
</feature>
<feature type="domain" description="DNA mismatch repair protein S5" evidence="7">
    <location>
        <begin position="209"/>
        <end position="327"/>
    </location>
</feature>
<evidence type="ECO:0000256" key="4">
    <source>
        <dbReference type="HAMAP-Rule" id="MF_00149"/>
    </source>
</evidence>
<evidence type="ECO:0000256" key="5">
    <source>
        <dbReference type="SAM" id="MobiDB-lite"/>
    </source>
</evidence>
<dbReference type="RefSeq" id="WP_132251886.1">
    <property type="nucleotide sequence ID" value="NZ_SMAL01000004.1"/>
</dbReference>
<dbReference type="GO" id="GO:0005524">
    <property type="term" value="F:ATP binding"/>
    <property type="evidence" value="ECO:0007669"/>
    <property type="project" value="InterPro"/>
</dbReference>
<gene>
    <name evidence="4" type="primary">mutL</name>
    <name evidence="8" type="ORF">EDC18_104144</name>
</gene>
<dbReference type="GO" id="GO:0140664">
    <property type="term" value="F:ATP-dependent DNA damage sensor activity"/>
    <property type="evidence" value="ECO:0007669"/>
    <property type="project" value="InterPro"/>
</dbReference>
<dbReference type="AlphaFoldDB" id="A0A4R3MLK9"/>
<evidence type="ECO:0000256" key="2">
    <source>
        <dbReference type="ARBA" id="ARBA00022763"/>
    </source>
</evidence>
<dbReference type="InterPro" id="IPR013507">
    <property type="entry name" value="DNA_mismatch_S5_2-like"/>
</dbReference>
<evidence type="ECO:0000313" key="8">
    <source>
        <dbReference type="EMBL" id="TCT14994.1"/>
    </source>
</evidence>
<feature type="domain" description="MutL C-terminal dimerisation" evidence="6">
    <location>
        <begin position="459"/>
        <end position="601"/>
    </location>
</feature>
<dbReference type="InterPro" id="IPR020667">
    <property type="entry name" value="DNA_mismatch_repair_MutL"/>
</dbReference>
<dbReference type="FunFam" id="3.30.565.10:FF:000003">
    <property type="entry name" value="DNA mismatch repair endonuclease MutL"/>
    <property type="match status" value="1"/>
</dbReference>
<keyword evidence="2 4" id="KW-0227">DNA damage</keyword>
<dbReference type="Gene3D" id="3.30.565.10">
    <property type="entry name" value="Histidine kinase-like ATPase, C-terminal domain"/>
    <property type="match status" value="1"/>
</dbReference>
<dbReference type="NCBIfam" id="TIGR00585">
    <property type="entry name" value="mutl"/>
    <property type="match status" value="1"/>
</dbReference>
<dbReference type="OrthoDB" id="9763467at2"/>
<reference evidence="8 9" key="1">
    <citation type="submission" date="2019-03" db="EMBL/GenBank/DDBJ databases">
        <title>Genomic Encyclopedia of Type Strains, Phase IV (KMG-IV): sequencing the most valuable type-strain genomes for metagenomic binning, comparative biology and taxonomic classification.</title>
        <authorList>
            <person name="Goeker M."/>
        </authorList>
    </citation>
    <scope>NUCLEOTIDE SEQUENCE [LARGE SCALE GENOMIC DNA]</scope>
    <source>
        <strain evidence="8 9">DSM 24629</strain>
    </source>
</reference>
<dbReference type="InterPro" id="IPR042121">
    <property type="entry name" value="MutL_C_regsub"/>
</dbReference>
<dbReference type="GO" id="GO:0006298">
    <property type="term" value="P:mismatch repair"/>
    <property type="evidence" value="ECO:0007669"/>
    <property type="project" value="UniProtKB-UniRule"/>
</dbReference>
<comment type="function">
    <text evidence="4">This protein is involved in the repair of mismatches in DNA. It is required for dam-dependent methyl-directed DNA mismatch repair. May act as a 'molecular matchmaker', a protein that promotes the formation of a stable complex between two or more DNA-binding proteins in an ATP-dependent manner without itself being part of a final effector complex.</text>
</comment>
<dbReference type="PANTHER" id="PTHR10073">
    <property type="entry name" value="DNA MISMATCH REPAIR PROTEIN MLH, PMS, MUTL"/>
    <property type="match status" value="1"/>
</dbReference>
<dbReference type="SUPFAM" id="SSF118116">
    <property type="entry name" value="DNA mismatch repair protein MutL"/>
    <property type="match status" value="1"/>
</dbReference>
<dbReference type="Pfam" id="PF08676">
    <property type="entry name" value="MutL_C"/>
    <property type="match status" value="1"/>
</dbReference>
<evidence type="ECO:0000259" key="7">
    <source>
        <dbReference type="SMART" id="SM01340"/>
    </source>
</evidence>
<dbReference type="Gene3D" id="3.30.1370.100">
    <property type="entry name" value="MutL, C-terminal domain, regulatory subdomain"/>
    <property type="match status" value="1"/>
</dbReference>
<comment type="similarity">
    <text evidence="1 4">Belongs to the DNA mismatch repair MutL/HexB family.</text>
</comment>
<dbReference type="Pfam" id="PF01119">
    <property type="entry name" value="DNA_mis_repair"/>
    <property type="match status" value="1"/>
</dbReference>
<keyword evidence="9" id="KW-1185">Reference proteome</keyword>
<dbReference type="InterPro" id="IPR036890">
    <property type="entry name" value="HATPase_C_sf"/>
</dbReference>
<evidence type="ECO:0000313" key="9">
    <source>
        <dbReference type="Proteomes" id="UP000294902"/>
    </source>
</evidence>
<organism evidence="8 9">
    <name type="scientific">Natranaerovirga pectinivora</name>
    <dbReference type="NCBI Taxonomy" id="682400"/>
    <lineage>
        <taxon>Bacteria</taxon>
        <taxon>Bacillati</taxon>
        <taxon>Bacillota</taxon>
        <taxon>Clostridia</taxon>
        <taxon>Lachnospirales</taxon>
        <taxon>Natranaerovirgaceae</taxon>
        <taxon>Natranaerovirga</taxon>
    </lineage>
</organism>
<dbReference type="InterPro" id="IPR014790">
    <property type="entry name" value="MutL_C"/>
</dbReference>
<dbReference type="Proteomes" id="UP000294902">
    <property type="component" value="Unassembled WGS sequence"/>
</dbReference>
<dbReference type="InterPro" id="IPR020568">
    <property type="entry name" value="Ribosomal_Su5_D2-typ_SF"/>
</dbReference>
<dbReference type="GO" id="GO:0016887">
    <property type="term" value="F:ATP hydrolysis activity"/>
    <property type="evidence" value="ECO:0007669"/>
    <property type="project" value="InterPro"/>
</dbReference>
<dbReference type="GO" id="GO:0030983">
    <property type="term" value="F:mismatched DNA binding"/>
    <property type="evidence" value="ECO:0007669"/>
    <property type="project" value="InterPro"/>
</dbReference>
<dbReference type="InterPro" id="IPR042120">
    <property type="entry name" value="MutL_C_dimsub"/>
</dbReference>
<dbReference type="CDD" id="cd00782">
    <property type="entry name" value="MutL_Trans"/>
    <property type="match status" value="1"/>
</dbReference>
<dbReference type="PANTHER" id="PTHR10073:SF12">
    <property type="entry name" value="DNA MISMATCH REPAIR PROTEIN MLH1"/>
    <property type="match status" value="1"/>
</dbReference>
<dbReference type="Gene3D" id="3.30.230.10">
    <property type="match status" value="1"/>
</dbReference>
<proteinExistence type="inferred from homology"/>
<dbReference type="InterPro" id="IPR002099">
    <property type="entry name" value="MutL/Mlh/PMS"/>
</dbReference>
<dbReference type="InterPro" id="IPR038973">
    <property type="entry name" value="MutL/Mlh/Pms-like"/>
</dbReference>
<dbReference type="InterPro" id="IPR014762">
    <property type="entry name" value="DNA_mismatch_repair_CS"/>
</dbReference>
<name>A0A4R3MLK9_9FIRM</name>
<dbReference type="InterPro" id="IPR014721">
    <property type="entry name" value="Ribsml_uS5_D2-typ_fold_subgr"/>
</dbReference>
<dbReference type="SMART" id="SM00853">
    <property type="entry name" value="MutL_C"/>
    <property type="match status" value="1"/>
</dbReference>
<keyword evidence="3 4" id="KW-0234">DNA repair</keyword>
<dbReference type="HAMAP" id="MF_00149">
    <property type="entry name" value="DNA_mis_repair"/>
    <property type="match status" value="1"/>
</dbReference>
<dbReference type="PROSITE" id="PS00058">
    <property type="entry name" value="DNA_MISMATCH_REPAIR_1"/>
    <property type="match status" value="1"/>
</dbReference>
<feature type="compositionally biased region" description="Polar residues" evidence="5">
    <location>
        <begin position="405"/>
        <end position="418"/>
    </location>
</feature>
<dbReference type="CDD" id="cd16926">
    <property type="entry name" value="HATPase_MutL-MLH-PMS-like"/>
    <property type="match status" value="1"/>
</dbReference>
<sequence>MSTIKLLDQHTINKIAAGEVVERPASVVKELVENSIDAKSSAITVEIKEGGIQFIRITDNGLGINKGDITTAFLRHSTSKIKSIEDLFTVSSLGFRGEALASIASVSQVEVISKTREEITGVRYVIQGGNEISKDEIGCPEGTTIIVRNLFFNTPARRKFLKSPGTEAGHISDLLNRLSLSHPHISFKYIYNNQVKLHTSGNNQIKDVIFNIYGKDIAKNIIPINYKTEEVEITGFIGKPQISRSNRNYESTYINGRYIKSTLIQKALEEGYKTYLPMHKYPFCVLHYKIESSRIDVNVHPTKMEIRFNNSEELFQLTKKVIIDGLRQIELIPEITLDKEKENKTIYQKGIPEPFEKEKIKALNTTSEKVNNEKDYILKDSKDQELDRKKETTLSKIKVEKNNKDNNQPSKGQTTQNTFVKENINNYSEVKESESKNPVEQLIINEPLLSKSAVSFYQIIGQLFNTYWIVEFKEKFYLIDQHAAHERILYEKILSNIKKANTSSQPLLQPLIIDVDLKEQEVIKKYKRVFEELGFVIEDFGGDSYAIRAVPYILGENLKPEVFLEILDLLSDENYINKFDILLERVALMACKAAVKANNNMSFMETKKLIDDLLNLENPYTCPHGRPTIISMTKYELERKFKRIQ</sequence>
<accession>A0A4R3MLK9</accession>
<protein>
    <recommendedName>
        <fullName evidence="4">DNA mismatch repair protein MutL</fullName>
    </recommendedName>
</protein>
<dbReference type="EMBL" id="SMAL01000004">
    <property type="protein sequence ID" value="TCT14994.1"/>
    <property type="molecule type" value="Genomic_DNA"/>
</dbReference>
<evidence type="ECO:0000256" key="1">
    <source>
        <dbReference type="ARBA" id="ARBA00006082"/>
    </source>
</evidence>
<dbReference type="SUPFAM" id="SSF54211">
    <property type="entry name" value="Ribosomal protein S5 domain 2-like"/>
    <property type="match status" value="1"/>
</dbReference>
<evidence type="ECO:0000259" key="6">
    <source>
        <dbReference type="SMART" id="SM00853"/>
    </source>
</evidence>
<dbReference type="GO" id="GO:0032300">
    <property type="term" value="C:mismatch repair complex"/>
    <property type="evidence" value="ECO:0007669"/>
    <property type="project" value="InterPro"/>
</dbReference>
<dbReference type="Pfam" id="PF13589">
    <property type="entry name" value="HATPase_c_3"/>
    <property type="match status" value="1"/>
</dbReference>